<dbReference type="SMART" id="SM00382">
    <property type="entry name" value="AAA"/>
    <property type="match status" value="1"/>
</dbReference>
<proteinExistence type="predicted"/>
<evidence type="ECO:0000256" key="2">
    <source>
        <dbReference type="ARBA" id="ARBA00022741"/>
    </source>
</evidence>
<keyword evidence="3 5" id="KW-0067">ATP-binding</keyword>
<evidence type="ECO:0000313" key="6">
    <source>
        <dbReference type="Proteomes" id="UP000596248"/>
    </source>
</evidence>
<dbReference type="EMBL" id="CP069127">
    <property type="protein sequence ID" value="QRG68443.1"/>
    <property type="molecule type" value="Genomic_DNA"/>
</dbReference>
<feature type="domain" description="ABC transporter" evidence="4">
    <location>
        <begin position="7"/>
        <end position="238"/>
    </location>
</feature>
<organism evidence="5 6">
    <name type="scientific">Brevibacillus choshinensis</name>
    <dbReference type="NCBI Taxonomy" id="54911"/>
    <lineage>
        <taxon>Bacteria</taxon>
        <taxon>Bacillati</taxon>
        <taxon>Bacillota</taxon>
        <taxon>Bacilli</taxon>
        <taxon>Bacillales</taxon>
        <taxon>Paenibacillaceae</taxon>
        <taxon>Brevibacillus</taxon>
    </lineage>
</organism>
<name>A0ABX7FQB4_BRECH</name>
<dbReference type="Pfam" id="PF00005">
    <property type="entry name" value="ABC_tran"/>
    <property type="match status" value="1"/>
</dbReference>
<evidence type="ECO:0000256" key="3">
    <source>
        <dbReference type="ARBA" id="ARBA00022840"/>
    </source>
</evidence>
<dbReference type="InterPro" id="IPR017871">
    <property type="entry name" value="ABC_transporter-like_CS"/>
</dbReference>
<sequence>MTTTPKLVIDHVGKVFSTKSGQVVALDQTSFSVADGEFVTILGPSGCGKSTILRVVAGLEEPTSGHVYLDGKEIKGPGPDRGMVFQSYTLYPWLTVKENITFGLDLKGIPKKQQDEVAFHYLDLIGLTGFDKHYPIQLSGGMKQRVAIARALANDPEILLMDEPFGALDAQTRTIMQEILLKVWEESKKTILFITHDVEESIFLGDSIYVMTARPGRLKKNIKVPLPRPRDYHNKNSEEFFALKLELLELIREESLKAASIRE</sequence>
<dbReference type="InterPro" id="IPR003593">
    <property type="entry name" value="AAA+_ATPase"/>
</dbReference>
<keyword evidence="2" id="KW-0547">Nucleotide-binding</keyword>
<keyword evidence="6" id="KW-1185">Reference proteome</keyword>
<dbReference type="PANTHER" id="PTHR42788:SF13">
    <property type="entry name" value="ALIPHATIC SULFONATES IMPORT ATP-BINDING PROTEIN SSUB"/>
    <property type="match status" value="1"/>
</dbReference>
<dbReference type="SUPFAM" id="SSF52540">
    <property type="entry name" value="P-loop containing nucleoside triphosphate hydrolases"/>
    <property type="match status" value="1"/>
</dbReference>
<dbReference type="PANTHER" id="PTHR42788">
    <property type="entry name" value="TAURINE IMPORT ATP-BINDING PROTEIN-RELATED"/>
    <property type="match status" value="1"/>
</dbReference>
<dbReference type="PROSITE" id="PS00211">
    <property type="entry name" value="ABC_TRANSPORTER_1"/>
    <property type="match status" value="1"/>
</dbReference>
<evidence type="ECO:0000313" key="5">
    <source>
        <dbReference type="EMBL" id="QRG68443.1"/>
    </source>
</evidence>
<dbReference type="PROSITE" id="PS50893">
    <property type="entry name" value="ABC_TRANSPORTER_2"/>
    <property type="match status" value="1"/>
</dbReference>
<dbReference type="InterPro" id="IPR027417">
    <property type="entry name" value="P-loop_NTPase"/>
</dbReference>
<dbReference type="GO" id="GO:0005524">
    <property type="term" value="F:ATP binding"/>
    <property type="evidence" value="ECO:0007669"/>
    <property type="project" value="UniProtKB-KW"/>
</dbReference>
<dbReference type="RefSeq" id="WP_203355445.1">
    <property type="nucleotide sequence ID" value="NZ_CP069127.1"/>
</dbReference>
<reference evidence="5 6" key="1">
    <citation type="submission" date="2021-01" db="EMBL/GenBank/DDBJ databases">
        <title>Identification of strong promoters based on the transcriptome of Brevibacillus choshinensis.</title>
        <authorList>
            <person name="Yao D."/>
            <person name="Zhang K."/>
            <person name="Wu J."/>
        </authorList>
    </citation>
    <scope>NUCLEOTIDE SEQUENCE [LARGE SCALE GENOMIC DNA]</scope>
    <source>
        <strain evidence="5 6">HPD31-SP3</strain>
    </source>
</reference>
<dbReference type="InterPro" id="IPR050166">
    <property type="entry name" value="ABC_transporter_ATP-bind"/>
</dbReference>
<gene>
    <name evidence="5" type="ORF">JNE38_04515</name>
</gene>
<dbReference type="Proteomes" id="UP000596248">
    <property type="component" value="Chromosome"/>
</dbReference>
<dbReference type="CDD" id="cd03293">
    <property type="entry name" value="ABC_NrtD_SsuB_transporters"/>
    <property type="match status" value="1"/>
</dbReference>
<evidence type="ECO:0000259" key="4">
    <source>
        <dbReference type="PROSITE" id="PS50893"/>
    </source>
</evidence>
<evidence type="ECO:0000256" key="1">
    <source>
        <dbReference type="ARBA" id="ARBA00022448"/>
    </source>
</evidence>
<dbReference type="Gene3D" id="3.40.50.300">
    <property type="entry name" value="P-loop containing nucleotide triphosphate hydrolases"/>
    <property type="match status" value="1"/>
</dbReference>
<dbReference type="InterPro" id="IPR003439">
    <property type="entry name" value="ABC_transporter-like_ATP-bd"/>
</dbReference>
<protein>
    <submittedName>
        <fullName evidence="5">ABC transporter ATP-binding protein</fullName>
    </submittedName>
</protein>
<keyword evidence="1" id="KW-0813">Transport</keyword>
<accession>A0ABX7FQB4</accession>